<reference evidence="3 4" key="1">
    <citation type="submission" date="2015-11" db="EMBL/GenBank/DDBJ databases">
        <title>Exploring the genomic traits of fungus-feeding bacterial genus Collimonas.</title>
        <authorList>
            <person name="Song C."/>
            <person name="Schmidt R."/>
            <person name="de Jager V."/>
            <person name="Krzyzanowska D."/>
            <person name="Jongedijk E."/>
            <person name="Cankar K."/>
            <person name="Beekwilder J."/>
            <person name="van Veen A."/>
            <person name="de Boer W."/>
            <person name="van Veen J.A."/>
            <person name="Garbeva P."/>
        </authorList>
    </citation>
    <scope>NUCLEOTIDE SEQUENCE [LARGE SCALE GENOMIC DNA]</scope>
    <source>
        <strain evidence="3 4">Ter91</strain>
    </source>
</reference>
<evidence type="ECO:0000256" key="2">
    <source>
        <dbReference type="SAM" id="Phobius"/>
    </source>
</evidence>
<sequence length="250" mass="28379">MKKVSETDIERLKFSLAVKLEEKKWAFKQKELEFNEAGQHLRSLNGFLWQVPGMAIAITGGIWYGVSNIQVDVTKAWILCFVGAFNILTIVVLWRLRWLIDLQILIQKNFIEKPETEQNKGIPTWPPQWLFGWLPKWFPKRCFVVTNWSLLLASAALLSFVGAAHPTFIKKSDELKESPSALNLQLGSLLEAQTLIQAQIQTLIRGQLSFSASAQVNSVICNNTDKKMKSNHKKSSVPKLNSNQARCKVD</sequence>
<gene>
    <name evidence="3" type="ORF">CPter91_5346</name>
</gene>
<dbReference type="KEGG" id="cpra:CPter91_5346"/>
<keyword evidence="2" id="KW-0812">Transmembrane</keyword>
<evidence type="ECO:0008006" key="5">
    <source>
        <dbReference type="Google" id="ProtNLM"/>
    </source>
</evidence>
<evidence type="ECO:0000313" key="3">
    <source>
        <dbReference type="EMBL" id="AMP07632.1"/>
    </source>
</evidence>
<dbReference type="Proteomes" id="UP000074561">
    <property type="component" value="Chromosome"/>
</dbReference>
<evidence type="ECO:0000313" key="4">
    <source>
        <dbReference type="Proteomes" id="UP000074561"/>
    </source>
</evidence>
<feature type="transmembrane region" description="Helical" evidence="2">
    <location>
        <begin position="47"/>
        <end position="64"/>
    </location>
</feature>
<organism evidence="3 4">
    <name type="scientific">Collimonas pratensis</name>
    <dbReference type="NCBI Taxonomy" id="279113"/>
    <lineage>
        <taxon>Bacteria</taxon>
        <taxon>Pseudomonadati</taxon>
        <taxon>Pseudomonadota</taxon>
        <taxon>Betaproteobacteria</taxon>
        <taxon>Burkholderiales</taxon>
        <taxon>Oxalobacteraceae</taxon>
        <taxon>Collimonas</taxon>
    </lineage>
</organism>
<feature type="region of interest" description="Disordered" evidence="1">
    <location>
        <begin position="227"/>
        <end position="250"/>
    </location>
</feature>
<protein>
    <recommendedName>
        <fullName evidence="5">Transmembrane protein</fullName>
    </recommendedName>
</protein>
<feature type="compositionally biased region" description="Polar residues" evidence="1">
    <location>
        <begin position="238"/>
        <end position="250"/>
    </location>
</feature>
<dbReference type="PATRIC" id="fig|279113.9.peg.5301"/>
<keyword evidence="2" id="KW-0472">Membrane</keyword>
<feature type="transmembrane region" description="Helical" evidence="2">
    <location>
        <begin position="76"/>
        <end position="96"/>
    </location>
</feature>
<proteinExistence type="predicted"/>
<name>A0A127QDD4_9BURK</name>
<dbReference type="EMBL" id="CP013234">
    <property type="protein sequence ID" value="AMP07632.1"/>
    <property type="molecule type" value="Genomic_DNA"/>
</dbReference>
<dbReference type="AlphaFoldDB" id="A0A127QDD4"/>
<feature type="transmembrane region" description="Helical" evidence="2">
    <location>
        <begin position="142"/>
        <end position="164"/>
    </location>
</feature>
<evidence type="ECO:0000256" key="1">
    <source>
        <dbReference type="SAM" id="MobiDB-lite"/>
    </source>
</evidence>
<keyword evidence="2" id="KW-1133">Transmembrane helix</keyword>
<accession>A0A127QDD4</accession>